<feature type="compositionally biased region" description="Basic residues" evidence="1">
    <location>
        <begin position="97"/>
        <end position="108"/>
    </location>
</feature>
<gene>
    <name evidence="3" type="ORF">DesfrDRAFT_1306</name>
</gene>
<protein>
    <submittedName>
        <fullName evidence="3">Uncharacterized protein</fullName>
    </submittedName>
</protein>
<keyword evidence="4" id="KW-1185">Reference proteome</keyword>
<dbReference type="RefSeq" id="WP_005992239.1">
    <property type="nucleotide sequence ID" value="NZ_AECZ01000006.1"/>
</dbReference>
<feature type="compositionally biased region" description="Low complexity" evidence="1">
    <location>
        <begin position="23"/>
        <end position="53"/>
    </location>
</feature>
<evidence type="ECO:0000313" key="3">
    <source>
        <dbReference type="EMBL" id="EFL52137.1"/>
    </source>
</evidence>
<feature type="region of interest" description="Disordered" evidence="1">
    <location>
        <begin position="23"/>
        <end position="70"/>
    </location>
</feature>
<dbReference type="EMBL" id="AECZ01000006">
    <property type="protein sequence ID" value="EFL52137.1"/>
    <property type="molecule type" value="Genomic_DNA"/>
</dbReference>
<evidence type="ECO:0000256" key="2">
    <source>
        <dbReference type="SAM" id="SignalP"/>
    </source>
</evidence>
<dbReference type="STRING" id="596151.DesfrDRAFT_1306"/>
<reference evidence="3 4" key="1">
    <citation type="submission" date="2010-08" db="EMBL/GenBank/DDBJ databases">
        <title>The draft genome of Desulfovibrio fructosovorans JJ.</title>
        <authorList>
            <consortium name="US DOE Joint Genome Institute (JGI-PGF)"/>
            <person name="Lucas S."/>
            <person name="Copeland A."/>
            <person name="Lapidus A."/>
            <person name="Cheng J.-F."/>
            <person name="Bruce D."/>
            <person name="Goodwin L."/>
            <person name="Pitluck S."/>
            <person name="Land M.L."/>
            <person name="Hauser L."/>
            <person name="Chang Y.-J."/>
            <person name="Jeffries C."/>
            <person name="Wall J.D."/>
            <person name="Stahl D.A."/>
            <person name="Arkin A.P."/>
            <person name="Dehal P."/>
            <person name="Stolyar S.M."/>
            <person name="Hazen T.C."/>
            <person name="Woyke T.J."/>
        </authorList>
    </citation>
    <scope>NUCLEOTIDE SEQUENCE [LARGE SCALE GENOMIC DNA]</scope>
    <source>
        <strain evidence="3 4">JJ</strain>
    </source>
</reference>
<feature type="region of interest" description="Disordered" evidence="1">
    <location>
        <begin position="92"/>
        <end position="119"/>
    </location>
</feature>
<evidence type="ECO:0000313" key="4">
    <source>
        <dbReference type="Proteomes" id="UP000006250"/>
    </source>
</evidence>
<feature type="chain" id="PRO_5003147954" evidence="2">
    <location>
        <begin position="24"/>
        <end position="119"/>
    </location>
</feature>
<proteinExistence type="predicted"/>
<dbReference type="OrthoDB" id="5461178at2"/>
<accession>E1JUK7</accession>
<dbReference type="AlphaFoldDB" id="E1JUK7"/>
<dbReference type="Proteomes" id="UP000006250">
    <property type="component" value="Unassembled WGS sequence"/>
</dbReference>
<name>E1JUK7_SOLFR</name>
<keyword evidence="2" id="KW-0732">Signal</keyword>
<sequence length="119" mass="12776" precursor="true">MYKLFLPIMLAVLVWALPAATQAADPAAPAAATSQKAPTAAPPKETTTKAEPANHGPSNPATDAAEARYRAWVDREHAADAAEFAKEKNKIEDKYKGYVRPKHDKKKNAKAEPATPKGN</sequence>
<comment type="caution">
    <text evidence="3">The sequence shown here is derived from an EMBL/GenBank/DDBJ whole genome shotgun (WGS) entry which is preliminary data.</text>
</comment>
<organism evidence="3 4">
    <name type="scientific">Solidesulfovibrio fructosivorans JJ]</name>
    <dbReference type="NCBI Taxonomy" id="596151"/>
    <lineage>
        <taxon>Bacteria</taxon>
        <taxon>Pseudomonadati</taxon>
        <taxon>Thermodesulfobacteriota</taxon>
        <taxon>Desulfovibrionia</taxon>
        <taxon>Desulfovibrionales</taxon>
        <taxon>Desulfovibrionaceae</taxon>
        <taxon>Solidesulfovibrio</taxon>
    </lineage>
</organism>
<dbReference type="eggNOG" id="ENOG5031HEG">
    <property type="taxonomic scope" value="Bacteria"/>
</dbReference>
<evidence type="ECO:0000256" key="1">
    <source>
        <dbReference type="SAM" id="MobiDB-lite"/>
    </source>
</evidence>
<feature type="signal peptide" evidence="2">
    <location>
        <begin position="1"/>
        <end position="23"/>
    </location>
</feature>